<evidence type="ECO:0000256" key="1">
    <source>
        <dbReference type="ARBA" id="ARBA00000085"/>
    </source>
</evidence>
<keyword evidence="10" id="KW-0067">ATP-binding</keyword>
<evidence type="ECO:0000256" key="14">
    <source>
        <dbReference type="SAM" id="Phobius"/>
    </source>
</evidence>
<evidence type="ECO:0000259" key="17">
    <source>
        <dbReference type="PROSITE" id="PS50113"/>
    </source>
</evidence>
<dbReference type="SUPFAM" id="SSF55785">
    <property type="entry name" value="PYP-like sensor domain (PAS domain)"/>
    <property type="match status" value="3"/>
</dbReference>
<dbReference type="InterPro" id="IPR052162">
    <property type="entry name" value="Sensor_kinase/Photoreceptor"/>
</dbReference>
<dbReference type="InterPro" id="IPR001610">
    <property type="entry name" value="PAC"/>
</dbReference>
<gene>
    <name evidence="18" type="ORF">GNE12_03950</name>
</gene>
<dbReference type="SMART" id="SM00387">
    <property type="entry name" value="HATPase_c"/>
    <property type="match status" value="1"/>
</dbReference>
<evidence type="ECO:0000256" key="3">
    <source>
        <dbReference type="ARBA" id="ARBA00012438"/>
    </source>
</evidence>
<evidence type="ECO:0000256" key="4">
    <source>
        <dbReference type="ARBA" id="ARBA00022475"/>
    </source>
</evidence>
<feature type="domain" description="PAC" evidence="17">
    <location>
        <begin position="484"/>
        <end position="542"/>
    </location>
</feature>
<protein>
    <recommendedName>
        <fullName evidence="3">histidine kinase</fullName>
        <ecNumber evidence="3">2.7.13.3</ecNumber>
    </recommendedName>
</protein>
<dbReference type="PROSITE" id="PS50109">
    <property type="entry name" value="HIS_KIN"/>
    <property type="match status" value="1"/>
</dbReference>
<dbReference type="InterPro" id="IPR000014">
    <property type="entry name" value="PAS"/>
</dbReference>
<dbReference type="InterPro" id="IPR036890">
    <property type="entry name" value="HATPase_C_sf"/>
</dbReference>
<evidence type="ECO:0000256" key="11">
    <source>
        <dbReference type="ARBA" id="ARBA00022989"/>
    </source>
</evidence>
<proteinExistence type="predicted"/>
<evidence type="ECO:0000313" key="18">
    <source>
        <dbReference type="EMBL" id="MBC1301067.1"/>
    </source>
</evidence>
<evidence type="ECO:0000256" key="10">
    <source>
        <dbReference type="ARBA" id="ARBA00022840"/>
    </source>
</evidence>
<dbReference type="PRINTS" id="PR00344">
    <property type="entry name" value="BCTRLSENSOR"/>
</dbReference>
<evidence type="ECO:0000256" key="12">
    <source>
        <dbReference type="ARBA" id="ARBA00023012"/>
    </source>
</evidence>
<evidence type="ECO:0000256" key="13">
    <source>
        <dbReference type="ARBA" id="ARBA00023136"/>
    </source>
</evidence>
<evidence type="ECO:0000256" key="6">
    <source>
        <dbReference type="ARBA" id="ARBA00022679"/>
    </source>
</evidence>
<feature type="domain" description="Histidine kinase" evidence="15">
    <location>
        <begin position="806"/>
        <end position="1023"/>
    </location>
</feature>
<dbReference type="Pfam" id="PF13426">
    <property type="entry name" value="PAS_9"/>
    <property type="match status" value="1"/>
</dbReference>
<comment type="subcellular location">
    <subcellularLocation>
        <location evidence="2">Cell membrane</location>
        <topology evidence="2">Multi-pass membrane protein</topology>
    </subcellularLocation>
</comment>
<dbReference type="SMART" id="SM00388">
    <property type="entry name" value="HisKA"/>
    <property type="match status" value="1"/>
</dbReference>
<reference evidence="18 19" key="1">
    <citation type="submission" date="2019-11" db="EMBL/GenBank/DDBJ databases">
        <title>Comparison of genomes from free-living endosymbiotic cyanobacteria isolated from Azolla.</title>
        <authorList>
            <person name="Thiel T."/>
            <person name="Pratte B."/>
        </authorList>
    </citation>
    <scope>NUCLEOTIDE SEQUENCE [LARGE SCALE GENOMIC DNA]</scope>
    <source>
        <strain evidence="18 19">N2B</strain>
    </source>
</reference>
<dbReference type="InterPro" id="IPR003661">
    <property type="entry name" value="HisK_dim/P_dom"/>
</dbReference>
<dbReference type="PROSITE" id="PS50113">
    <property type="entry name" value="PAC"/>
    <property type="match status" value="3"/>
</dbReference>
<keyword evidence="5" id="KW-0597">Phosphoprotein</keyword>
<dbReference type="InterPro" id="IPR013655">
    <property type="entry name" value="PAS_fold_3"/>
</dbReference>
<keyword evidence="12" id="KW-0902">Two-component regulatory system</keyword>
<feature type="transmembrane region" description="Helical" evidence="14">
    <location>
        <begin position="355"/>
        <end position="379"/>
    </location>
</feature>
<dbReference type="InterPro" id="IPR004358">
    <property type="entry name" value="Sig_transdc_His_kin-like_C"/>
</dbReference>
<keyword evidence="6" id="KW-0808">Transferase</keyword>
<keyword evidence="11 14" id="KW-1133">Transmembrane helix</keyword>
<feature type="domain" description="PAS" evidence="16">
    <location>
        <begin position="675"/>
        <end position="746"/>
    </location>
</feature>
<organism evidence="18 19">
    <name type="scientific">Trichormus variabilis N2B</name>
    <dbReference type="NCBI Taxonomy" id="2681315"/>
    <lineage>
        <taxon>Bacteria</taxon>
        <taxon>Bacillati</taxon>
        <taxon>Cyanobacteriota</taxon>
        <taxon>Cyanophyceae</taxon>
        <taxon>Nostocales</taxon>
        <taxon>Nostocaceae</taxon>
        <taxon>Trichormus</taxon>
    </lineage>
</organism>
<name>A0ABR6S3T1_ANAVA</name>
<dbReference type="InterPro" id="IPR036097">
    <property type="entry name" value="HisK_dim/P_sf"/>
</dbReference>
<dbReference type="GeneID" id="58724303"/>
<evidence type="ECO:0000256" key="9">
    <source>
        <dbReference type="ARBA" id="ARBA00022777"/>
    </source>
</evidence>
<dbReference type="Pfam" id="PF08447">
    <property type="entry name" value="PAS_3"/>
    <property type="match status" value="2"/>
</dbReference>
<dbReference type="Gene3D" id="1.10.287.130">
    <property type="match status" value="1"/>
</dbReference>
<comment type="caution">
    <text evidence="18">The sequence shown here is derived from an EMBL/GenBank/DDBJ whole genome shotgun (WGS) entry which is preliminary data.</text>
</comment>
<dbReference type="EC" id="2.7.13.3" evidence="3"/>
<dbReference type="SUPFAM" id="SSF55874">
    <property type="entry name" value="ATPase domain of HSP90 chaperone/DNA topoisomerase II/histidine kinase"/>
    <property type="match status" value="1"/>
</dbReference>
<dbReference type="Pfam" id="PF00512">
    <property type="entry name" value="HisKA"/>
    <property type="match status" value="1"/>
</dbReference>
<dbReference type="PROSITE" id="PS50112">
    <property type="entry name" value="PAS"/>
    <property type="match status" value="1"/>
</dbReference>
<dbReference type="Pfam" id="PF02743">
    <property type="entry name" value="dCache_1"/>
    <property type="match status" value="1"/>
</dbReference>
<keyword evidence="13 14" id="KW-0472">Membrane</keyword>
<dbReference type="Proteomes" id="UP000570851">
    <property type="component" value="Unassembled WGS sequence"/>
</dbReference>
<evidence type="ECO:0000259" key="15">
    <source>
        <dbReference type="PROSITE" id="PS50109"/>
    </source>
</evidence>
<accession>A0ABR6S3T1</accession>
<dbReference type="InterPro" id="IPR003594">
    <property type="entry name" value="HATPase_dom"/>
</dbReference>
<keyword evidence="7 14" id="KW-0812">Transmembrane</keyword>
<feature type="domain" description="PAC" evidence="17">
    <location>
        <begin position="750"/>
        <end position="802"/>
    </location>
</feature>
<dbReference type="SMART" id="SM00086">
    <property type="entry name" value="PAC"/>
    <property type="match status" value="3"/>
</dbReference>
<dbReference type="NCBIfam" id="TIGR00229">
    <property type="entry name" value="sensory_box"/>
    <property type="match status" value="3"/>
</dbReference>
<feature type="domain" description="PAC" evidence="17">
    <location>
        <begin position="623"/>
        <end position="674"/>
    </location>
</feature>
<evidence type="ECO:0000256" key="8">
    <source>
        <dbReference type="ARBA" id="ARBA00022741"/>
    </source>
</evidence>
<dbReference type="CDD" id="cd00130">
    <property type="entry name" value="PAS"/>
    <property type="match status" value="2"/>
</dbReference>
<keyword evidence="19" id="KW-1185">Reference proteome</keyword>
<feature type="transmembrane region" description="Helical" evidence="14">
    <location>
        <begin position="21"/>
        <end position="45"/>
    </location>
</feature>
<evidence type="ECO:0000313" key="19">
    <source>
        <dbReference type="Proteomes" id="UP000570851"/>
    </source>
</evidence>
<keyword evidence="9" id="KW-0418">Kinase</keyword>
<evidence type="ECO:0000256" key="2">
    <source>
        <dbReference type="ARBA" id="ARBA00004651"/>
    </source>
</evidence>
<dbReference type="CDD" id="cd16922">
    <property type="entry name" value="HATPase_EvgS-ArcB-TorS-like"/>
    <property type="match status" value="1"/>
</dbReference>
<evidence type="ECO:0000256" key="5">
    <source>
        <dbReference type="ARBA" id="ARBA00022553"/>
    </source>
</evidence>
<dbReference type="Gene3D" id="3.30.450.20">
    <property type="entry name" value="PAS domain"/>
    <property type="match status" value="5"/>
</dbReference>
<evidence type="ECO:0000259" key="16">
    <source>
        <dbReference type="PROSITE" id="PS50112"/>
    </source>
</evidence>
<comment type="catalytic activity">
    <reaction evidence="1">
        <text>ATP + protein L-histidine = ADP + protein N-phospho-L-histidine.</text>
        <dbReference type="EC" id="2.7.13.3"/>
    </reaction>
</comment>
<dbReference type="SUPFAM" id="SSF47384">
    <property type="entry name" value="Homodimeric domain of signal transducing histidine kinase"/>
    <property type="match status" value="1"/>
</dbReference>
<dbReference type="CDD" id="cd12913">
    <property type="entry name" value="PDC1_MCP_like"/>
    <property type="match status" value="1"/>
</dbReference>
<dbReference type="RefSeq" id="WP_011318441.1">
    <property type="nucleotide sequence ID" value="NZ_JACKZP010000008.1"/>
</dbReference>
<dbReference type="PANTHER" id="PTHR43304">
    <property type="entry name" value="PHYTOCHROME-LIKE PROTEIN CPH1"/>
    <property type="match status" value="1"/>
</dbReference>
<dbReference type="InterPro" id="IPR033479">
    <property type="entry name" value="dCache_1"/>
</dbReference>
<dbReference type="CDD" id="cd00082">
    <property type="entry name" value="HisKA"/>
    <property type="match status" value="1"/>
</dbReference>
<dbReference type="InterPro" id="IPR000700">
    <property type="entry name" value="PAS-assoc_C"/>
</dbReference>
<dbReference type="Pfam" id="PF02518">
    <property type="entry name" value="HATPase_c"/>
    <property type="match status" value="1"/>
</dbReference>
<dbReference type="SUPFAM" id="SSF103190">
    <property type="entry name" value="Sensory domain-like"/>
    <property type="match status" value="1"/>
</dbReference>
<dbReference type="InterPro" id="IPR035965">
    <property type="entry name" value="PAS-like_dom_sf"/>
</dbReference>
<dbReference type="PANTHER" id="PTHR43304:SF1">
    <property type="entry name" value="PAC DOMAIN-CONTAINING PROTEIN"/>
    <property type="match status" value="1"/>
</dbReference>
<dbReference type="InterPro" id="IPR029151">
    <property type="entry name" value="Sensor-like_sf"/>
</dbReference>
<dbReference type="SMART" id="SM00091">
    <property type="entry name" value="PAS"/>
    <property type="match status" value="3"/>
</dbReference>
<evidence type="ECO:0000256" key="7">
    <source>
        <dbReference type="ARBA" id="ARBA00022692"/>
    </source>
</evidence>
<sequence>MRLSNLFRKRSANNEKLKISLQFILTVPFVLLIGGTTGLVSYVSWQNSQNSVNSLAYQLMNEMSDRIHLYLSNYLKTPHLINRLNVQASTLQHIDVTNPQSLERYFFAQVQEFASLRVHFINPQGGLIGAGNDERGVTISSTKDFKKGELYVYSVDSQRKRKKLLVHQHNYDGTQRPFYQQALSTGKPTWTSVYLYVPTSRGLGIAASYPLYNQRQELLGVFTSDIDLVSISKFLQQLRVGTHGQVFIMERSGLMVASSTPEQPFLTGMGGTQNQRLQVIQSQQPLIRLAGEHLRSHFGNLAQIQTAKQLNFDIKGKKQFLLVIPYNDQLGLDWLIVTVIPASDFTAEIDANTRLTIIFTIGALAGAIALGLFLTQFIIRSMEQLGQTSLALYNELHLRKIAELELRRQKDLCESIYNESADALFLVDPQTLLIADCNRRAVELFEADSKSELISIKVNTLQLQPFTSDELAQITTQIQQKGVWNTEIQYLTRKGNLFWGNLAAKEVTMVCDRPSVITNQVVYLVRVTDITERKRAETALLQSEARFQKIAAASPAQIYILAYYPDINQMRYEYISSGVQEIQELEPHQVLADPLLTYQQVHPDDLALYNQLTTRSLKTLKPFAHEWRIITPSGKVKWVRANSRPERRSNGEIAWYGVVLDITDLKQAEAALRESEERFRHAFYDAPIGMALLGLEDQQWLQANPMLREMLGYSELEFFSFQAFEIIHPEDIHRLENCITQVLSNQNPRVQVELRYLCNGGRIAWGLTSLSLVRDCQNQPLYYVLQIQDITEQQAIEQIKNEFISIVSHELRTPLTAIQGFLGLLNTGIYDNKSQKAKWMIQQALTNSDRLVRLVNDILDLERLSSGRVQLVKEVCHAADLMQRAVEGVQSIALASAITISLTPTTACVWASPDLIIQTLINLLSNAIKFSPHNSVITLSAQPQSDWVLFKVQDQGRGIPANKLETIFERFQQVDISDARAKGGTGLGLAICQSIIQQHDGSIWAESTLGEGSTFYFTLPISVKEL</sequence>
<dbReference type="EMBL" id="JACKZP010000008">
    <property type="protein sequence ID" value="MBC1301067.1"/>
    <property type="molecule type" value="Genomic_DNA"/>
</dbReference>
<dbReference type="Gene3D" id="3.30.565.10">
    <property type="entry name" value="Histidine kinase-like ATPase, C-terminal domain"/>
    <property type="match status" value="1"/>
</dbReference>
<keyword evidence="4" id="KW-1003">Cell membrane</keyword>
<dbReference type="InterPro" id="IPR005467">
    <property type="entry name" value="His_kinase_dom"/>
</dbReference>
<keyword evidence="8" id="KW-0547">Nucleotide-binding</keyword>